<evidence type="ECO:0000313" key="3">
    <source>
        <dbReference type="EMBL" id="KAF2225454.1"/>
    </source>
</evidence>
<keyword evidence="4" id="KW-1185">Reference proteome</keyword>
<reference evidence="4" key="1">
    <citation type="journal article" date="2020" name="Stud. Mycol.">
        <title>101 Dothideomycetes genomes: A test case for predicting lifestyles and emergence of pathogens.</title>
        <authorList>
            <person name="Haridas S."/>
            <person name="Albert R."/>
            <person name="Binder M."/>
            <person name="Bloem J."/>
            <person name="LaButti K."/>
            <person name="Salamov A."/>
            <person name="Andreopoulos B."/>
            <person name="Baker S."/>
            <person name="Barry K."/>
            <person name="Bills G."/>
            <person name="Bluhm B."/>
            <person name="Cannon C."/>
            <person name="Castanera R."/>
            <person name="Culley D."/>
            <person name="Daum C."/>
            <person name="Ezra D."/>
            <person name="Gonzalez J."/>
            <person name="Henrissat B."/>
            <person name="Kuo A."/>
            <person name="Liang C."/>
            <person name="Lipzen A."/>
            <person name="Lutzoni F."/>
            <person name="Magnuson J."/>
            <person name="Mondo S."/>
            <person name="Nolan M."/>
            <person name="Ohm R."/>
            <person name="Pangilinan J."/>
            <person name="Park H.-J."/>
            <person name="Ramirez L."/>
            <person name="Alfaro M."/>
            <person name="Sun H."/>
            <person name="Tritt A."/>
            <person name="Yoshinaga Y."/>
            <person name="Zwiers L.-H."/>
            <person name="Turgeon B."/>
            <person name="Goodwin S."/>
            <person name="Spatafora J."/>
            <person name="Crous P."/>
            <person name="Grigoriev I."/>
        </authorList>
    </citation>
    <scope>NUCLEOTIDE SEQUENCE [LARGE SCALE GENOMIC DNA]</scope>
    <source>
        <strain evidence="4">CECT 20119</strain>
    </source>
</reference>
<accession>A0A6A6GI87</accession>
<dbReference type="Proteomes" id="UP000799538">
    <property type="component" value="Unassembled WGS sequence"/>
</dbReference>
<dbReference type="PANTHER" id="PTHR36578">
    <property type="entry name" value="CHROMOSOME 15, WHOLE GENOME SHOTGUN SEQUENCE"/>
    <property type="match status" value="1"/>
</dbReference>
<evidence type="ECO:0000313" key="4">
    <source>
        <dbReference type="Proteomes" id="UP000799538"/>
    </source>
</evidence>
<feature type="compositionally biased region" description="Basic residues" evidence="1">
    <location>
        <begin position="91"/>
        <end position="100"/>
    </location>
</feature>
<feature type="compositionally biased region" description="Low complexity" evidence="1">
    <location>
        <begin position="58"/>
        <end position="70"/>
    </location>
</feature>
<gene>
    <name evidence="3" type="ORF">BDZ85DRAFT_66742</name>
</gene>
<sequence length="291" mass="30311">MRFSLLALPALAISVSAAAISSDAVTTEAPAPTDGPATYANSESALSSAVSEFEKKSPAPAATTPPATSTLQVTAEPAVTGSPSPTSKKAAATKKTKKAKTTTTTTTTKKKAAATKKNGKPKTTAAANKKKTNAKRQNIADCAAMPKFYNYSPSQNYNTTKAILTNYMADSTFTAASVGGTAPTGYRWLWQGFFASAGAPYYVGAQSLPSYNVTACAAICNNSPGCKSFNIYYERTPSVAPAAACPNPTAITSIRCAMWDYILTPAWAVNAGEWQNDFAKVITGSNGYTKV</sequence>
<organism evidence="3 4">
    <name type="scientific">Elsinoe ampelina</name>
    <dbReference type="NCBI Taxonomy" id="302913"/>
    <lineage>
        <taxon>Eukaryota</taxon>
        <taxon>Fungi</taxon>
        <taxon>Dikarya</taxon>
        <taxon>Ascomycota</taxon>
        <taxon>Pezizomycotina</taxon>
        <taxon>Dothideomycetes</taxon>
        <taxon>Dothideomycetidae</taxon>
        <taxon>Myriangiales</taxon>
        <taxon>Elsinoaceae</taxon>
        <taxon>Elsinoe</taxon>
    </lineage>
</organism>
<feature type="chain" id="PRO_5025502383" description="Apple domain-containing protein" evidence="2">
    <location>
        <begin position="18"/>
        <end position="291"/>
    </location>
</feature>
<feature type="compositionally biased region" description="Polar residues" evidence="1">
    <location>
        <begin position="39"/>
        <end position="50"/>
    </location>
</feature>
<dbReference type="EMBL" id="ML992503">
    <property type="protein sequence ID" value="KAF2225454.1"/>
    <property type="molecule type" value="Genomic_DNA"/>
</dbReference>
<feature type="compositionally biased region" description="Basic residues" evidence="1">
    <location>
        <begin position="108"/>
        <end position="120"/>
    </location>
</feature>
<proteinExistence type="predicted"/>
<evidence type="ECO:0008006" key="5">
    <source>
        <dbReference type="Google" id="ProtNLM"/>
    </source>
</evidence>
<feature type="region of interest" description="Disordered" evidence="1">
    <location>
        <begin position="22"/>
        <end position="133"/>
    </location>
</feature>
<evidence type="ECO:0000256" key="2">
    <source>
        <dbReference type="SAM" id="SignalP"/>
    </source>
</evidence>
<feature type="signal peptide" evidence="2">
    <location>
        <begin position="1"/>
        <end position="17"/>
    </location>
</feature>
<dbReference type="OrthoDB" id="271448at2759"/>
<dbReference type="AlphaFoldDB" id="A0A6A6GI87"/>
<protein>
    <recommendedName>
        <fullName evidence="5">Apple domain-containing protein</fullName>
    </recommendedName>
</protein>
<evidence type="ECO:0000256" key="1">
    <source>
        <dbReference type="SAM" id="MobiDB-lite"/>
    </source>
</evidence>
<name>A0A6A6GI87_9PEZI</name>
<keyword evidence="2" id="KW-0732">Signal</keyword>
<dbReference type="PANTHER" id="PTHR36578:SF1">
    <property type="entry name" value="APPLE DOMAIN-CONTAINING PROTEIN"/>
    <property type="match status" value="1"/>
</dbReference>